<feature type="compositionally biased region" description="Acidic residues" evidence="1">
    <location>
        <begin position="84"/>
        <end position="94"/>
    </location>
</feature>
<dbReference type="PANTHER" id="PTHR37697:SF2">
    <property type="entry name" value="AP2-LIKE ETHYLENE-RESPONSIVE TRANSCRIPTION FACTOR SNZ"/>
    <property type="match status" value="1"/>
</dbReference>
<keyword evidence="3" id="KW-1185">Reference proteome</keyword>
<dbReference type="Proteomes" id="UP000315295">
    <property type="component" value="Unassembled WGS sequence"/>
</dbReference>
<gene>
    <name evidence="2" type="ORF">C1H46_017731</name>
</gene>
<organism evidence="2 3">
    <name type="scientific">Malus baccata</name>
    <name type="common">Siberian crab apple</name>
    <name type="synonym">Pyrus baccata</name>
    <dbReference type="NCBI Taxonomy" id="106549"/>
    <lineage>
        <taxon>Eukaryota</taxon>
        <taxon>Viridiplantae</taxon>
        <taxon>Streptophyta</taxon>
        <taxon>Embryophyta</taxon>
        <taxon>Tracheophyta</taxon>
        <taxon>Spermatophyta</taxon>
        <taxon>Magnoliopsida</taxon>
        <taxon>eudicotyledons</taxon>
        <taxon>Gunneridae</taxon>
        <taxon>Pentapetalae</taxon>
        <taxon>rosids</taxon>
        <taxon>fabids</taxon>
        <taxon>Rosales</taxon>
        <taxon>Rosaceae</taxon>
        <taxon>Amygdaloideae</taxon>
        <taxon>Maleae</taxon>
        <taxon>Malus</taxon>
    </lineage>
</organism>
<dbReference type="EMBL" id="VIEB01000288">
    <property type="protein sequence ID" value="TQD96656.1"/>
    <property type="molecule type" value="Genomic_DNA"/>
</dbReference>
<comment type="caution">
    <text evidence="2">The sequence shown here is derived from an EMBL/GenBank/DDBJ whole genome shotgun (WGS) entry which is preliminary data.</text>
</comment>
<sequence length="168" mass="18854">MESMAEANPEPPPPPLSDLIISLEQATIMPQQLPCTADPTHLLHIYSSLHQAHYHLSNFLSTPKFPQPQRQNSLSSATGNEPMQVDDWDDDYDGFGEGNSGPTIDMVEEQMRDCFIKNKRPKRRLSPSEAALVEERRLNSDGFVGSVKGFDPQGSKERALELMYQFHG</sequence>
<feature type="compositionally biased region" description="Polar residues" evidence="1">
    <location>
        <begin position="68"/>
        <end position="81"/>
    </location>
</feature>
<name>A0A540MD28_MALBA</name>
<dbReference type="PANTHER" id="PTHR37697">
    <property type="entry name" value="AP2-LIKE ETHYLENE-RESPONSIVE TRANSCRIPTION FACTOR SNZ"/>
    <property type="match status" value="1"/>
</dbReference>
<evidence type="ECO:0000313" key="3">
    <source>
        <dbReference type="Proteomes" id="UP000315295"/>
    </source>
</evidence>
<feature type="region of interest" description="Disordered" evidence="1">
    <location>
        <begin position="62"/>
        <end position="104"/>
    </location>
</feature>
<dbReference type="AlphaFoldDB" id="A0A540MD28"/>
<protein>
    <submittedName>
        <fullName evidence="2">Uncharacterized protein</fullName>
    </submittedName>
</protein>
<evidence type="ECO:0000256" key="1">
    <source>
        <dbReference type="SAM" id="MobiDB-lite"/>
    </source>
</evidence>
<proteinExistence type="predicted"/>
<reference evidence="2 3" key="1">
    <citation type="journal article" date="2019" name="G3 (Bethesda)">
        <title>Sequencing of a Wild Apple (Malus baccata) Genome Unravels the Differences Between Cultivated and Wild Apple Species Regarding Disease Resistance and Cold Tolerance.</title>
        <authorList>
            <person name="Chen X."/>
        </authorList>
    </citation>
    <scope>NUCLEOTIDE SEQUENCE [LARGE SCALE GENOMIC DNA]</scope>
    <source>
        <strain evidence="3">cv. Shandingzi</strain>
        <tissue evidence="2">Leaves</tissue>
    </source>
</reference>
<evidence type="ECO:0000313" key="2">
    <source>
        <dbReference type="EMBL" id="TQD96656.1"/>
    </source>
</evidence>
<accession>A0A540MD28</accession>